<reference evidence="1" key="1">
    <citation type="submission" date="2016-11" db="EMBL/GenBank/DDBJ databases">
        <title>The genome of Nicotiana attenuata.</title>
        <authorList>
            <person name="Xu S."/>
            <person name="Brockmoeller T."/>
            <person name="Gaquerel E."/>
            <person name="Navarro A."/>
            <person name="Kuhl H."/>
            <person name="Gase K."/>
            <person name="Ling Z."/>
            <person name="Zhou W."/>
            <person name="Kreitzer C."/>
            <person name="Stanke M."/>
            <person name="Tang H."/>
            <person name="Lyons E."/>
            <person name="Pandey P."/>
            <person name="Pandey S.P."/>
            <person name="Timmermann B."/>
            <person name="Baldwin I.T."/>
        </authorList>
    </citation>
    <scope>NUCLEOTIDE SEQUENCE [LARGE SCALE GENOMIC DNA]</scope>
    <source>
        <strain evidence="1">UT</strain>
    </source>
</reference>
<dbReference type="AlphaFoldDB" id="A0A1J6KS10"/>
<keyword evidence="2" id="KW-1185">Reference proteome</keyword>
<organism evidence="1 2">
    <name type="scientific">Nicotiana attenuata</name>
    <name type="common">Coyote tobacco</name>
    <dbReference type="NCBI Taxonomy" id="49451"/>
    <lineage>
        <taxon>Eukaryota</taxon>
        <taxon>Viridiplantae</taxon>
        <taxon>Streptophyta</taxon>
        <taxon>Embryophyta</taxon>
        <taxon>Tracheophyta</taxon>
        <taxon>Spermatophyta</taxon>
        <taxon>Magnoliopsida</taxon>
        <taxon>eudicotyledons</taxon>
        <taxon>Gunneridae</taxon>
        <taxon>Pentapetalae</taxon>
        <taxon>asterids</taxon>
        <taxon>lamiids</taxon>
        <taxon>Solanales</taxon>
        <taxon>Solanaceae</taxon>
        <taxon>Nicotianoideae</taxon>
        <taxon>Nicotianeae</taxon>
        <taxon>Nicotiana</taxon>
    </lineage>
</organism>
<accession>A0A1J6KS10</accession>
<gene>
    <name evidence="1" type="ORF">A4A49_49658</name>
</gene>
<dbReference type="SMR" id="A0A1J6KS10"/>
<evidence type="ECO:0000313" key="1">
    <source>
        <dbReference type="EMBL" id="OIT24463.1"/>
    </source>
</evidence>
<name>A0A1J6KS10_NICAT</name>
<evidence type="ECO:0000313" key="2">
    <source>
        <dbReference type="Proteomes" id="UP000187609"/>
    </source>
</evidence>
<dbReference type="OMA" id="PRMEIEE"/>
<sequence>MRKGSRKMWWVVPCTSRKSLMTESRMDIEEILKMKLDTIKEEPEISCEENYGKLSKIHRSNSMAKKVKKIHFKVKMGEIFTPQFSLRESYVMFITGLGSKRVLNSLPQY</sequence>
<comment type="caution">
    <text evidence="1">The sequence shown here is derived from an EMBL/GenBank/DDBJ whole genome shotgun (WGS) entry which is preliminary data.</text>
</comment>
<dbReference type="EMBL" id="MJEQ01003164">
    <property type="protein sequence ID" value="OIT24463.1"/>
    <property type="molecule type" value="Genomic_DNA"/>
</dbReference>
<dbReference type="Gramene" id="OIT24463">
    <property type="protein sequence ID" value="OIT24463"/>
    <property type="gene ID" value="A4A49_49658"/>
</dbReference>
<protein>
    <submittedName>
        <fullName evidence="1">Uncharacterized protein</fullName>
    </submittedName>
</protein>
<dbReference type="Proteomes" id="UP000187609">
    <property type="component" value="Unassembled WGS sequence"/>
</dbReference>
<proteinExistence type="predicted"/>